<gene>
    <name evidence="1" type="ORF">TK50_13555</name>
</gene>
<proteinExistence type="predicted"/>
<keyword evidence="2" id="KW-1185">Reference proteome</keyword>
<dbReference type="NCBIfam" id="TIGR04500">
    <property type="entry name" value="PpiC_rel_mature"/>
    <property type="match status" value="1"/>
</dbReference>
<evidence type="ECO:0000313" key="2">
    <source>
        <dbReference type="Proteomes" id="UP000032254"/>
    </source>
</evidence>
<accession>A0A0D0X9X0</accession>
<evidence type="ECO:0008006" key="3">
    <source>
        <dbReference type="Google" id="ProtNLM"/>
    </source>
</evidence>
<evidence type="ECO:0000313" key="1">
    <source>
        <dbReference type="EMBL" id="KIR66210.1"/>
    </source>
</evidence>
<reference evidence="1 2" key="1">
    <citation type="submission" date="2015-01" db="EMBL/GenBank/DDBJ databases">
        <title>Sequencing and annotation of Micromonospora carbonacea strain JXNU-1 genome.</title>
        <authorList>
            <person name="Long Z."/>
            <person name="Huang Y."/>
            <person name="Jiang Y."/>
        </authorList>
    </citation>
    <scope>NUCLEOTIDE SEQUENCE [LARGE SCALE GENOMIC DNA]</scope>
    <source>
        <strain evidence="1 2">JXNU-1</strain>
    </source>
</reference>
<dbReference type="InterPro" id="IPR030985">
    <property type="entry name" value="PpiC-rel_mature"/>
</dbReference>
<comment type="caution">
    <text evidence="1">The sequence shown here is derived from an EMBL/GenBank/DDBJ whole genome shotgun (WGS) entry which is preliminary data.</text>
</comment>
<protein>
    <recommendedName>
        <fullName evidence="3">Peptide maturation system protein</fullName>
    </recommendedName>
</protein>
<dbReference type="OrthoDB" id="4466141at2"/>
<name>A0A0D0X9X0_9ACTN</name>
<dbReference type="EMBL" id="JXSX01000001">
    <property type="protein sequence ID" value="KIR66210.1"/>
    <property type="molecule type" value="Genomic_DNA"/>
</dbReference>
<sequence>MSTLDPALLDEALTLARELTRTRASLRDGQHRLASLRHRWPQADPALVRDEESSDGSVSFDVLLREPAGTVSVAYSPAPALPWPLRGAIRHSEHHLVRVGTRTLLVGEALAALDFLWYDHDVLARLVDTGVLAAELELHPVEVTDGELQAAADAYRRAKGLLDPASTARWLAERGLSAADFADLVAHTVAVARLRERVVADRLPAWFARHRSDFDTLVVAWAADAALPAEPEAALAAVAGAVRAGRAAGVLRTVATAAAPEVRAACGPVPTVVAGTPVTAVVVAREPAELDDAVRPLVERAVFDEWLADRRAATDVEWFWLPRDRTARPR</sequence>
<dbReference type="GeneID" id="301305142"/>
<dbReference type="RefSeq" id="WP_043963073.1">
    <property type="nucleotide sequence ID" value="NZ_JBEZEN010000051.1"/>
</dbReference>
<dbReference type="Proteomes" id="UP000032254">
    <property type="component" value="Unassembled WGS sequence"/>
</dbReference>
<organism evidence="1 2">
    <name type="scientific">Micromonospora haikouensis</name>
    <dbReference type="NCBI Taxonomy" id="686309"/>
    <lineage>
        <taxon>Bacteria</taxon>
        <taxon>Bacillati</taxon>
        <taxon>Actinomycetota</taxon>
        <taxon>Actinomycetes</taxon>
        <taxon>Micromonosporales</taxon>
        <taxon>Micromonosporaceae</taxon>
        <taxon>Micromonospora</taxon>
    </lineage>
</organism>
<dbReference type="AlphaFoldDB" id="A0A0D0X9X0"/>
<dbReference type="InterPro" id="IPR027304">
    <property type="entry name" value="Trigger_fact/SurA_dom_sf"/>
</dbReference>
<dbReference type="SUPFAM" id="SSF109998">
    <property type="entry name" value="Triger factor/SurA peptide-binding domain-like"/>
    <property type="match status" value="1"/>
</dbReference>
<dbReference type="PATRIC" id="fig|47853.6.peg.2865"/>